<feature type="region of interest" description="Disordered" evidence="1">
    <location>
        <begin position="172"/>
        <end position="193"/>
    </location>
</feature>
<feature type="signal peptide" evidence="2">
    <location>
        <begin position="1"/>
        <end position="17"/>
    </location>
</feature>
<name>A0A1G5BZL6_9RHOB</name>
<accession>A0A1G5BZL6</accession>
<dbReference type="Proteomes" id="UP000199502">
    <property type="component" value="Unassembled WGS sequence"/>
</dbReference>
<feature type="chain" id="PRO_5011763481" evidence="2">
    <location>
        <begin position="18"/>
        <end position="193"/>
    </location>
</feature>
<dbReference type="OrthoDB" id="9809132at2"/>
<dbReference type="EMBL" id="FMVT01000001">
    <property type="protein sequence ID" value="SCX95563.1"/>
    <property type="molecule type" value="Genomic_DNA"/>
</dbReference>
<protein>
    <submittedName>
        <fullName evidence="3">Uncharacterized protein</fullName>
    </submittedName>
</protein>
<organism evidence="3 4">
    <name type="scientific">Paracoccus tibetensis</name>
    <dbReference type="NCBI Taxonomy" id="336292"/>
    <lineage>
        <taxon>Bacteria</taxon>
        <taxon>Pseudomonadati</taxon>
        <taxon>Pseudomonadota</taxon>
        <taxon>Alphaproteobacteria</taxon>
        <taxon>Rhodobacterales</taxon>
        <taxon>Paracoccaceae</taxon>
        <taxon>Paracoccus</taxon>
    </lineage>
</organism>
<keyword evidence="2" id="KW-0732">Signal</keyword>
<gene>
    <name evidence="3" type="ORF">SAMN05660710_00339</name>
</gene>
<evidence type="ECO:0000256" key="1">
    <source>
        <dbReference type="SAM" id="MobiDB-lite"/>
    </source>
</evidence>
<reference evidence="3 4" key="1">
    <citation type="submission" date="2016-10" db="EMBL/GenBank/DDBJ databases">
        <authorList>
            <person name="de Groot N.N."/>
        </authorList>
    </citation>
    <scope>NUCLEOTIDE SEQUENCE [LARGE SCALE GENOMIC DNA]</scope>
    <source>
        <strain evidence="3 4">CGMCC 1.8925</strain>
    </source>
</reference>
<proteinExistence type="predicted"/>
<sequence>MLTRLALVALLTLPVAACESEAMMDLRRNLGVGGAAEEDATGEVAAPAEPRGPVVSPLVQPIETGTAEPRAVATIEPVTSQTAAFIARGAEPFWNVQIAGNSAVYRASEAEAGRSIAVNRIPFTGGVEYIGVLNGRPFVVNLRPVACRDAAGARQPFTARLTIGGETRAGCAEPGAVATPSADAAANAPATSG</sequence>
<dbReference type="RefSeq" id="WP_090739766.1">
    <property type="nucleotide sequence ID" value="NZ_FMVT01000001.1"/>
</dbReference>
<dbReference type="STRING" id="336292.SAMN05660710_00339"/>
<evidence type="ECO:0000256" key="2">
    <source>
        <dbReference type="SAM" id="SignalP"/>
    </source>
</evidence>
<feature type="compositionally biased region" description="Low complexity" evidence="1">
    <location>
        <begin position="174"/>
        <end position="193"/>
    </location>
</feature>
<evidence type="ECO:0000313" key="4">
    <source>
        <dbReference type="Proteomes" id="UP000199502"/>
    </source>
</evidence>
<dbReference type="AlphaFoldDB" id="A0A1G5BZL6"/>
<keyword evidence="4" id="KW-1185">Reference proteome</keyword>
<evidence type="ECO:0000313" key="3">
    <source>
        <dbReference type="EMBL" id="SCX95563.1"/>
    </source>
</evidence>